<evidence type="ECO:0000313" key="1">
    <source>
        <dbReference type="EMBL" id="SDK34360.1"/>
    </source>
</evidence>
<accession>A0A1G9B5J0</accession>
<name>A0A1G9B5J0_9RHOB</name>
<evidence type="ECO:0000313" key="2">
    <source>
        <dbReference type="Proteomes" id="UP000199328"/>
    </source>
</evidence>
<reference evidence="2" key="1">
    <citation type="submission" date="2016-10" db="EMBL/GenBank/DDBJ databases">
        <authorList>
            <person name="Varghese N."/>
            <person name="Submissions S."/>
        </authorList>
    </citation>
    <scope>NUCLEOTIDE SEQUENCE [LARGE SCALE GENOMIC DNA]</scope>
    <source>
        <strain evidence="2">CGMCC 1.10789</strain>
    </source>
</reference>
<dbReference type="OrthoDB" id="9812459at2"/>
<dbReference type="Proteomes" id="UP000199328">
    <property type="component" value="Unassembled WGS sequence"/>
</dbReference>
<dbReference type="Pfam" id="PF18856">
    <property type="entry name" value="baeRF_family12"/>
    <property type="match status" value="1"/>
</dbReference>
<gene>
    <name evidence="1" type="ORF">SAMN05216257_102399</name>
</gene>
<protein>
    <submittedName>
        <fullName evidence="1">Protein required for attachment to host cells</fullName>
    </submittedName>
</protein>
<dbReference type="RefSeq" id="WP_092499103.1">
    <property type="nucleotide sequence ID" value="NZ_FNFV01000002.1"/>
</dbReference>
<organism evidence="1 2">
    <name type="scientific">Meinhardsimonia xiamenensis</name>
    <dbReference type="NCBI Taxonomy" id="990712"/>
    <lineage>
        <taxon>Bacteria</taxon>
        <taxon>Pseudomonadati</taxon>
        <taxon>Pseudomonadota</taxon>
        <taxon>Alphaproteobacteria</taxon>
        <taxon>Rhodobacterales</taxon>
        <taxon>Paracoccaceae</taxon>
        <taxon>Meinhardsimonia</taxon>
    </lineage>
</organism>
<keyword evidence="2" id="KW-1185">Reference proteome</keyword>
<sequence>MKPVRTLVVLIDDEKMKLLENHGVGKGLQPLEEAEFSRKEAEALEYSDQPGRSFESVGAMRHAMSPEKSVEEQQRDRWLREAMAHLSKRWQKGNFDRLVIAAPPKVLGLVRELLDRPLKEALYAEVAKDLVNVPERELPERFADVAAF</sequence>
<proteinExistence type="predicted"/>
<dbReference type="AlphaFoldDB" id="A0A1G9B5J0"/>
<dbReference type="InterPro" id="IPR041374">
    <property type="entry name" value="BaeRF_family12"/>
</dbReference>
<dbReference type="STRING" id="990712.SAMN05216257_102399"/>
<dbReference type="EMBL" id="FNFV01000002">
    <property type="protein sequence ID" value="SDK34360.1"/>
    <property type="molecule type" value="Genomic_DNA"/>
</dbReference>